<evidence type="ECO:0008006" key="4">
    <source>
        <dbReference type="Google" id="ProtNLM"/>
    </source>
</evidence>
<keyword evidence="1" id="KW-0732">Signal</keyword>
<sequence length="580" mass="61572">MPQEFSRLARLFTTLAGLTVLAACGGGGGSGPAAGCDTGSTVTVSGKITFDRLVFSTTPDGGLNPNAPVESPARQVTVQAVSDGCPTVATTTDANGDYSLSVPANRNMFIRARAEMIKSGSAPTWTFAVRDNTSADAIYALDGSTFNTGTANVTRNLRAPSDWNGNGYSAGRRAAPFAILDTVYQAKQLILSANANADFPELNLFWSEDNKGSTNTFCPDTGDIGTSFYFRDSTRRTNDDCATPSQLPDGIYVLGYYSEDALGDTDEYDSHVIAHEFGHYFEDRFSRSDSIGGQHGLGDRLDLRVAFGEGWGNAFGSMSLNDPQYRDSSRGVSQDFGFNLESDQGAPEGWFSEASVGEILWDVFDSAADAGDNVALGFTPIYTVMTGEQVDTDALTSIYSFATALRSQNAGSAGAIADLLRNEDIDSTPDDFGTGESNAGGDIDPRALPIYDELLLGQQKTGVCSVSFAGSKDPKTELEANPNKLGNHRFFRFVNETNRLVTIRAQGAARTAAEVAATDPDIYVLRRGEVVLAGTSTGTNVETISGQQLAAGTYIIDVSDFDTTGINQPPRCMTLSITGS</sequence>
<organism evidence="2 3">
    <name type="scientific">Steroidobacter agaridevorans</name>
    <dbReference type="NCBI Taxonomy" id="2695856"/>
    <lineage>
        <taxon>Bacteria</taxon>
        <taxon>Pseudomonadati</taxon>
        <taxon>Pseudomonadota</taxon>
        <taxon>Gammaproteobacteria</taxon>
        <taxon>Steroidobacterales</taxon>
        <taxon>Steroidobacteraceae</taxon>
        <taxon>Steroidobacter</taxon>
    </lineage>
</organism>
<name>A0A829YFS7_9GAMM</name>
<accession>A0A829YFS7</accession>
<evidence type="ECO:0000313" key="2">
    <source>
        <dbReference type="EMBL" id="GFE82187.1"/>
    </source>
</evidence>
<protein>
    <recommendedName>
        <fullName evidence="4">Lipoprotein</fullName>
    </recommendedName>
</protein>
<feature type="signal peptide" evidence="1">
    <location>
        <begin position="1"/>
        <end position="22"/>
    </location>
</feature>
<feature type="chain" id="PRO_5032872892" description="Lipoprotein" evidence="1">
    <location>
        <begin position="23"/>
        <end position="580"/>
    </location>
</feature>
<dbReference type="EMBL" id="BLJN01000004">
    <property type="protein sequence ID" value="GFE82187.1"/>
    <property type="molecule type" value="Genomic_DNA"/>
</dbReference>
<evidence type="ECO:0000256" key="1">
    <source>
        <dbReference type="SAM" id="SignalP"/>
    </source>
</evidence>
<proteinExistence type="predicted"/>
<dbReference type="AlphaFoldDB" id="A0A829YFS7"/>
<gene>
    <name evidence="2" type="ORF">GCM10011487_41870</name>
</gene>
<dbReference type="Proteomes" id="UP000445000">
    <property type="component" value="Unassembled WGS sequence"/>
</dbReference>
<comment type="caution">
    <text evidence="2">The sequence shown here is derived from an EMBL/GenBank/DDBJ whole genome shotgun (WGS) entry which is preliminary data.</text>
</comment>
<dbReference type="Gene3D" id="2.60.120.380">
    <property type="match status" value="1"/>
</dbReference>
<dbReference type="RefSeq" id="WP_161813857.1">
    <property type="nucleotide sequence ID" value="NZ_BLJN01000004.1"/>
</dbReference>
<keyword evidence="3" id="KW-1185">Reference proteome</keyword>
<dbReference type="PROSITE" id="PS51257">
    <property type="entry name" value="PROKAR_LIPOPROTEIN"/>
    <property type="match status" value="1"/>
</dbReference>
<reference evidence="3" key="1">
    <citation type="submission" date="2020-01" db="EMBL/GenBank/DDBJ databases">
        <title>'Steroidobacter agaridevorans' sp. nov., agar-degrading bacteria isolated from rhizosphere soils.</title>
        <authorList>
            <person name="Ikenaga M."/>
            <person name="Kataoka M."/>
            <person name="Murouchi A."/>
            <person name="Katsuragi S."/>
            <person name="Sakai M."/>
        </authorList>
    </citation>
    <scope>NUCLEOTIDE SEQUENCE [LARGE SCALE GENOMIC DNA]</scope>
    <source>
        <strain evidence="3">YU21-B</strain>
    </source>
</reference>
<evidence type="ECO:0000313" key="3">
    <source>
        <dbReference type="Proteomes" id="UP000445000"/>
    </source>
</evidence>